<evidence type="ECO:0000256" key="1">
    <source>
        <dbReference type="ARBA" id="ARBA00004167"/>
    </source>
</evidence>
<dbReference type="CDD" id="cd12910">
    <property type="entry name" value="SPRY_SSH4_like"/>
    <property type="match status" value="1"/>
</dbReference>
<evidence type="ECO:0000256" key="5">
    <source>
        <dbReference type="SAM" id="MobiDB-lite"/>
    </source>
</evidence>
<evidence type="ECO:0000313" key="8">
    <source>
        <dbReference type="EMBL" id="KAF9975211.1"/>
    </source>
</evidence>
<dbReference type="OrthoDB" id="258495at2759"/>
<feature type="non-terminal residue" evidence="8">
    <location>
        <position position="486"/>
    </location>
</feature>
<keyword evidence="9" id="KW-1185">Reference proteome</keyword>
<dbReference type="Proteomes" id="UP000749646">
    <property type="component" value="Unassembled WGS sequence"/>
</dbReference>
<reference evidence="8" key="1">
    <citation type="journal article" date="2020" name="Fungal Divers.">
        <title>Resolving the Mortierellaceae phylogeny through synthesis of multi-gene phylogenetics and phylogenomics.</title>
        <authorList>
            <person name="Vandepol N."/>
            <person name="Liber J."/>
            <person name="Desiro A."/>
            <person name="Na H."/>
            <person name="Kennedy M."/>
            <person name="Barry K."/>
            <person name="Grigoriev I.V."/>
            <person name="Miller A.N."/>
            <person name="O'Donnell K."/>
            <person name="Stajich J.E."/>
            <person name="Bonito G."/>
        </authorList>
    </citation>
    <scope>NUCLEOTIDE SEQUENCE</scope>
    <source>
        <strain evidence="8">MES-2147</strain>
    </source>
</reference>
<dbReference type="InterPro" id="IPR050618">
    <property type="entry name" value="Ubq-SigPath_Reg"/>
</dbReference>
<feature type="domain" description="B30.2/SPRY" evidence="7">
    <location>
        <begin position="131"/>
        <end position="324"/>
    </location>
</feature>
<keyword evidence="4 6" id="KW-0472">Membrane</keyword>
<dbReference type="InterPro" id="IPR001870">
    <property type="entry name" value="B30.2/SPRY"/>
</dbReference>
<dbReference type="PROSITE" id="PS50188">
    <property type="entry name" value="B302_SPRY"/>
    <property type="match status" value="1"/>
</dbReference>
<gene>
    <name evidence="8" type="primary">SSH4_2</name>
    <name evidence="8" type="ORF">BGZ65_008355</name>
</gene>
<evidence type="ECO:0000259" key="7">
    <source>
        <dbReference type="PROSITE" id="PS50188"/>
    </source>
</evidence>
<proteinExistence type="predicted"/>
<dbReference type="AlphaFoldDB" id="A0A9P6JGQ6"/>
<name>A0A9P6JGQ6_9FUNG</name>
<comment type="subcellular location">
    <subcellularLocation>
        <location evidence="1">Membrane</location>
        <topology evidence="1">Single-pass membrane protein</topology>
    </subcellularLocation>
</comment>
<evidence type="ECO:0000256" key="3">
    <source>
        <dbReference type="ARBA" id="ARBA00022989"/>
    </source>
</evidence>
<dbReference type="Gene3D" id="2.60.120.920">
    <property type="match status" value="1"/>
</dbReference>
<dbReference type="Pfam" id="PF00622">
    <property type="entry name" value="SPRY"/>
    <property type="match status" value="1"/>
</dbReference>
<feature type="region of interest" description="Disordered" evidence="5">
    <location>
        <begin position="71"/>
        <end position="110"/>
    </location>
</feature>
<dbReference type="InterPro" id="IPR003877">
    <property type="entry name" value="SPRY_dom"/>
</dbReference>
<protein>
    <submittedName>
        <fullName evidence="8">Rsp5p-dependent ubiquitination, sorting of cargo proteins at the multivesicular body</fullName>
    </submittedName>
</protein>
<dbReference type="InterPro" id="IPR035780">
    <property type="entry name" value="SPRY_Ssh4-like"/>
</dbReference>
<dbReference type="EMBL" id="JAAAHW010004358">
    <property type="protein sequence ID" value="KAF9975211.1"/>
    <property type="molecule type" value="Genomic_DNA"/>
</dbReference>
<keyword evidence="2 6" id="KW-0812">Transmembrane</keyword>
<organism evidence="8 9">
    <name type="scientific">Modicella reniformis</name>
    <dbReference type="NCBI Taxonomy" id="1440133"/>
    <lineage>
        <taxon>Eukaryota</taxon>
        <taxon>Fungi</taxon>
        <taxon>Fungi incertae sedis</taxon>
        <taxon>Mucoromycota</taxon>
        <taxon>Mortierellomycotina</taxon>
        <taxon>Mortierellomycetes</taxon>
        <taxon>Mortierellales</taxon>
        <taxon>Mortierellaceae</taxon>
        <taxon>Modicella</taxon>
    </lineage>
</organism>
<dbReference type="GO" id="GO:0016020">
    <property type="term" value="C:membrane"/>
    <property type="evidence" value="ECO:0007669"/>
    <property type="project" value="UniProtKB-SubCell"/>
</dbReference>
<dbReference type="InterPro" id="IPR013320">
    <property type="entry name" value="ConA-like_dom_sf"/>
</dbReference>
<dbReference type="SUPFAM" id="SSF49899">
    <property type="entry name" value="Concanavalin A-like lectins/glucanases"/>
    <property type="match status" value="1"/>
</dbReference>
<dbReference type="InterPro" id="IPR043136">
    <property type="entry name" value="B30.2/SPRY_sf"/>
</dbReference>
<keyword evidence="3 6" id="KW-1133">Transmembrane helix</keyword>
<feature type="transmembrane region" description="Helical" evidence="6">
    <location>
        <begin position="33"/>
        <end position="55"/>
    </location>
</feature>
<feature type="compositionally biased region" description="Polar residues" evidence="5">
    <location>
        <begin position="1"/>
        <end position="13"/>
    </location>
</feature>
<dbReference type="PANTHER" id="PTHR12864">
    <property type="entry name" value="RAN BINDING PROTEIN 9-RELATED"/>
    <property type="match status" value="1"/>
</dbReference>
<sequence length="486" mass="52507">VSSPQPFTLTSIPSLFGSGDPPPSNNEDEDSTWLVAVVLITALLISFVSIIRICWQKGGWLSLTGRRNENHGAHRGHGHGPGSGPLRLAGSGPLQVPGEDDPDPDQGLNENDERWALLTDAQRQGYDSSRAFQAAHPPLSVPTDISLSQYLSIQEKGVSAWEFEATYDNHRVQIHDRTELSFPPMNQLEISVQTNLPMPKQQEVYYWEVKMFEKSPDTVVSVGVSTKPYPNTRLPGWTRHSVAYFSKDGKKYCNSPFSGFHYGPTYFEGDVVGCGYRPRTGTIFFTRNGKRLEDAYTGIRFNLFPTVGATGPCVLHVNLGQSGFVFVEANVKKWGLAPANGSLIPPPAYGSDLGSILLETGSAMPTAPPTRRPPFQSNQSRARIEAAGVLVQIEENNSASESGGSDYGKKITAAQQHISLSKMVATPQAPPNYSSVMMSYSSGGGNDGSESDDEATALIAETISRPVGRIRSGTVSSIASGSGSRR</sequence>
<dbReference type="SMART" id="SM00449">
    <property type="entry name" value="SPRY"/>
    <property type="match status" value="1"/>
</dbReference>
<evidence type="ECO:0000313" key="9">
    <source>
        <dbReference type="Proteomes" id="UP000749646"/>
    </source>
</evidence>
<comment type="caution">
    <text evidence="8">The sequence shown here is derived from an EMBL/GenBank/DDBJ whole genome shotgun (WGS) entry which is preliminary data.</text>
</comment>
<feature type="region of interest" description="Disordered" evidence="5">
    <location>
        <begin position="1"/>
        <end position="28"/>
    </location>
</feature>
<evidence type="ECO:0000256" key="6">
    <source>
        <dbReference type="SAM" id="Phobius"/>
    </source>
</evidence>
<evidence type="ECO:0000256" key="4">
    <source>
        <dbReference type="ARBA" id="ARBA00023136"/>
    </source>
</evidence>
<evidence type="ECO:0000256" key="2">
    <source>
        <dbReference type="ARBA" id="ARBA00022692"/>
    </source>
</evidence>
<accession>A0A9P6JGQ6</accession>